<evidence type="ECO:0000256" key="1">
    <source>
        <dbReference type="ARBA" id="ARBA00004453"/>
    </source>
</evidence>
<dbReference type="SUPFAM" id="SSF81273">
    <property type="entry name" value="H-NS histone-like proteins"/>
    <property type="match status" value="1"/>
</dbReference>
<evidence type="ECO:0000313" key="8">
    <source>
        <dbReference type="Proteomes" id="UP000886476"/>
    </source>
</evidence>
<gene>
    <name evidence="7" type="ORF">HL667_24725</name>
</gene>
<keyword evidence="4" id="KW-0238">DNA-binding</keyword>
<dbReference type="PANTHER" id="PTHR38097">
    <property type="match status" value="1"/>
</dbReference>
<feature type="domain" description="DNA-binding protein H-NS-like C-terminal" evidence="6">
    <location>
        <begin position="67"/>
        <end position="114"/>
    </location>
</feature>
<dbReference type="SMART" id="SM00528">
    <property type="entry name" value="HNS"/>
    <property type="match status" value="1"/>
</dbReference>
<reference evidence="7" key="1">
    <citation type="submission" date="2020-05" db="EMBL/GenBank/DDBJ databases">
        <title>Nod-independent and nitrogen-fixing Bradyrhizobium aeschynomene sp. nov. isolated from nodules of Aeschynomene indica.</title>
        <authorList>
            <person name="Zhang Z."/>
        </authorList>
    </citation>
    <scope>NUCLEOTIDE SEQUENCE</scope>
    <source>
        <strain evidence="7">83012</strain>
    </source>
</reference>
<comment type="subcellular location">
    <subcellularLocation>
        <location evidence="1">Cytoplasm</location>
        <location evidence="1">Nucleoid</location>
    </subcellularLocation>
</comment>
<dbReference type="RefSeq" id="WP_172113306.1">
    <property type="nucleotide sequence ID" value="NZ_JABFDN010000010.1"/>
</dbReference>
<evidence type="ECO:0000256" key="3">
    <source>
        <dbReference type="ARBA" id="ARBA00022490"/>
    </source>
</evidence>
<comment type="similarity">
    <text evidence="2">Belongs to the histone-like protein H-NS family.</text>
</comment>
<feature type="region of interest" description="Disordered" evidence="5">
    <location>
        <begin position="53"/>
        <end position="92"/>
    </location>
</feature>
<dbReference type="Gene3D" id="4.10.430.10">
    <property type="entry name" value="Histone-like protein H-NS, C-terminal domain"/>
    <property type="match status" value="1"/>
</dbReference>
<name>A0ABX2CLR2_9BRAD</name>
<organism evidence="7 8">
    <name type="scientific">Bradyrhizobium aeschynomenes</name>
    <dbReference type="NCBI Taxonomy" id="2734909"/>
    <lineage>
        <taxon>Bacteria</taxon>
        <taxon>Pseudomonadati</taxon>
        <taxon>Pseudomonadota</taxon>
        <taxon>Alphaproteobacteria</taxon>
        <taxon>Hyphomicrobiales</taxon>
        <taxon>Nitrobacteraceae</taxon>
        <taxon>Bradyrhizobium</taxon>
    </lineage>
</organism>
<evidence type="ECO:0000313" key="7">
    <source>
        <dbReference type="EMBL" id="NPU68227.1"/>
    </source>
</evidence>
<keyword evidence="3" id="KW-0963">Cytoplasm</keyword>
<protein>
    <submittedName>
        <fullName evidence="7">H-NS histone family protein</fullName>
    </submittedName>
</protein>
<sequence>MSTKKIDFEAMSFDDLWSLHEQISQILAVRITSEKRELERRLAVLNRSRGAIEGAGSEGAQPYNGNGKARRKYPRVLPKYRNPQTAETWSGRGKQPRWLVAAIKTGHRIEEFAINGTGVPKGRRQRA</sequence>
<accession>A0ABX2CLR2</accession>
<evidence type="ECO:0000256" key="2">
    <source>
        <dbReference type="ARBA" id="ARBA00010610"/>
    </source>
</evidence>
<dbReference type="Proteomes" id="UP000886476">
    <property type="component" value="Unassembled WGS sequence"/>
</dbReference>
<dbReference type="InterPro" id="IPR027444">
    <property type="entry name" value="H-NS_C_dom"/>
</dbReference>
<evidence type="ECO:0000256" key="4">
    <source>
        <dbReference type="ARBA" id="ARBA00023125"/>
    </source>
</evidence>
<comment type="caution">
    <text evidence="7">The sequence shown here is derived from an EMBL/GenBank/DDBJ whole genome shotgun (WGS) entry which is preliminary data.</text>
</comment>
<keyword evidence="8" id="KW-1185">Reference proteome</keyword>
<dbReference type="EMBL" id="JABFDN010000010">
    <property type="protein sequence ID" value="NPU68227.1"/>
    <property type="molecule type" value="Genomic_DNA"/>
</dbReference>
<dbReference type="InterPro" id="IPR037150">
    <property type="entry name" value="H-NS_C_dom_sf"/>
</dbReference>
<dbReference type="Pfam" id="PF00816">
    <property type="entry name" value="Histone_HNS"/>
    <property type="match status" value="1"/>
</dbReference>
<dbReference type="PANTHER" id="PTHR38097:SF2">
    <property type="entry name" value="DNA-BINDING PROTEIN STPA"/>
    <property type="match status" value="1"/>
</dbReference>
<evidence type="ECO:0000256" key="5">
    <source>
        <dbReference type="SAM" id="MobiDB-lite"/>
    </source>
</evidence>
<evidence type="ECO:0000259" key="6">
    <source>
        <dbReference type="SMART" id="SM00528"/>
    </source>
</evidence>
<proteinExistence type="inferred from homology"/>